<dbReference type="InterPro" id="IPR029069">
    <property type="entry name" value="HotDog_dom_sf"/>
</dbReference>
<dbReference type="GeneID" id="30965609"/>
<accession>A0A1D2VDE7</accession>
<evidence type="ECO:0000313" key="2">
    <source>
        <dbReference type="EMBL" id="ODV59728.1"/>
    </source>
</evidence>
<evidence type="ECO:0000256" key="1">
    <source>
        <dbReference type="SAM" id="MobiDB-lite"/>
    </source>
</evidence>
<dbReference type="SUPFAM" id="SSF54637">
    <property type="entry name" value="Thioesterase/thiol ester dehydrase-isomerase"/>
    <property type="match status" value="1"/>
</dbReference>
<dbReference type="Gene3D" id="3.10.129.10">
    <property type="entry name" value="Hotdog Thioesterase"/>
    <property type="match status" value="1"/>
</dbReference>
<evidence type="ECO:0008006" key="4">
    <source>
        <dbReference type="Google" id="ProtNLM"/>
    </source>
</evidence>
<dbReference type="Proteomes" id="UP000095038">
    <property type="component" value="Unassembled WGS sequence"/>
</dbReference>
<dbReference type="InterPro" id="IPR052741">
    <property type="entry name" value="Mitochondrial_HTD2"/>
</dbReference>
<dbReference type="PANTHER" id="PTHR28152:SF1">
    <property type="entry name" value="HYDROXYACYL-THIOESTER DEHYDRATASE TYPE 2, MITOCHONDRIAL"/>
    <property type="match status" value="1"/>
</dbReference>
<proteinExistence type="predicted"/>
<reference evidence="3" key="1">
    <citation type="submission" date="2016-05" db="EMBL/GenBank/DDBJ databases">
        <title>Comparative genomics of biotechnologically important yeasts.</title>
        <authorList>
            <consortium name="DOE Joint Genome Institute"/>
            <person name="Riley R."/>
            <person name="Haridas S."/>
            <person name="Wolfe K.H."/>
            <person name="Lopes M.R."/>
            <person name="Hittinger C.T."/>
            <person name="Goker M."/>
            <person name="Salamov A."/>
            <person name="Wisecaver J."/>
            <person name="Long T.M."/>
            <person name="Aerts A.L."/>
            <person name="Barry K."/>
            <person name="Choi C."/>
            <person name="Clum A."/>
            <person name="Coughlan A.Y."/>
            <person name="Deshpande S."/>
            <person name="Douglass A.P."/>
            <person name="Hanson S.J."/>
            <person name="Klenk H.-P."/>
            <person name="Labutti K."/>
            <person name="Lapidus A."/>
            <person name="Lindquist E."/>
            <person name="Lipzen A."/>
            <person name="Meier-Kolthoff J.P."/>
            <person name="Ohm R.A."/>
            <person name="Otillar R.P."/>
            <person name="Pangilinan J."/>
            <person name="Peng Y."/>
            <person name="Rokas A."/>
            <person name="Rosa C.A."/>
            <person name="Scheuner C."/>
            <person name="Sibirny A.A."/>
            <person name="Slot J.C."/>
            <person name="Stielow J.B."/>
            <person name="Sun H."/>
            <person name="Kurtzman C.P."/>
            <person name="Blackwell M."/>
            <person name="Grigoriev I.V."/>
            <person name="Jeffries T.W."/>
        </authorList>
    </citation>
    <scope>NUCLEOTIDE SEQUENCE [LARGE SCALE GENOMIC DNA]</scope>
    <source>
        <strain evidence="3">DSM 1968</strain>
    </source>
</reference>
<gene>
    <name evidence="2" type="ORF">ASCRUDRAFT_71658</name>
</gene>
<dbReference type="PANTHER" id="PTHR28152">
    <property type="entry name" value="HYDROXYACYL-THIOESTER DEHYDRATASE TYPE 2, MITOCHONDRIAL"/>
    <property type="match status" value="1"/>
</dbReference>
<name>A0A1D2VDE7_9ASCO</name>
<protein>
    <recommendedName>
        <fullName evidence="4">Thioesterase/thiol ester dehydrase-isomerase</fullName>
    </recommendedName>
</protein>
<feature type="region of interest" description="Disordered" evidence="1">
    <location>
        <begin position="203"/>
        <end position="227"/>
    </location>
</feature>
<organism evidence="2 3">
    <name type="scientific">Ascoidea rubescens DSM 1968</name>
    <dbReference type="NCBI Taxonomy" id="1344418"/>
    <lineage>
        <taxon>Eukaryota</taxon>
        <taxon>Fungi</taxon>
        <taxon>Dikarya</taxon>
        <taxon>Ascomycota</taxon>
        <taxon>Saccharomycotina</taxon>
        <taxon>Saccharomycetes</taxon>
        <taxon>Ascoideaceae</taxon>
        <taxon>Ascoidea</taxon>
    </lineage>
</organism>
<dbReference type="RefSeq" id="XP_020046035.1">
    <property type="nucleotide sequence ID" value="XM_020191973.1"/>
</dbReference>
<dbReference type="FunCoup" id="A0A1D2VDE7">
    <property type="interactions" value="47"/>
</dbReference>
<dbReference type="GO" id="GO:0005739">
    <property type="term" value="C:mitochondrion"/>
    <property type="evidence" value="ECO:0007669"/>
    <property type="project" value="TreeGrafter"/>
</dbReference>
<dbReference type="STRING" id="1344418.A0A1D2VDE7"/>
<dbReference type="OrthoDB" id="3257538at2759"/>
<dbReference type="InParanoid" id="A0A1D2VDE7"/>
<evidence type="ECO:0000313" key="3">
    <source>
        <dbReference type="Proteomes" id="UP000095038"/>
    </source>
</evidence>
<sequence length="360" mass="42289">MSIFWRVKGFNHLVIKKISILRFYSSLQHNTVEAKYFKFKNDIVKKKWTIEDDLSLTHASKLMKMLNSIGFDNEYKLKMNGVLPIGYNFIFFNPVCEEKLIGDDGYDNYQAPIAIDSSLNGSNRYKQLFKRRLWVGGKLIIKGENHFLRLNDFSECIEKVSKIKRFKYNEDKIDYYITIDRKIFNSNNDNCLQETRKLYYTSNLNNNSNNNNNNINNNNNNSNNNNNKTKKIKISEIFLFRFSSLTFNSHKIHYNLKYCSEIEKIPKLIIHGPLLILIMIRYFVNNEINREISEEYKFIQSISYKNRYPSYVDDEISLKYKINDVVDGGTSKADIWIENSAGVICADCKILFSSKNSNIP</sequence>
<dbReference type="AlphaFoldDB" id="A0A1D2VDE7"/>
<dbReference type="EMBL" id="KV454485">
    <property type="protein sequence ID" value="ODV59728.1"/>
    <property type="molecule type" value="Genomic_DNA"/>
</dbReference>
<dbReference type="GO" id="GO:0019171">
    <property type="term" value="F:(3R)-hydroxyacyl-[acyl-carrier-protein] dehydratase activity"/>
    <property type="evidence" value="ECO:0007669"/>
    <property type="project" value="TreeGrafter"/>
</dbReference>
<keyword evidence="3" id="KW-1185">Reference proteome</keyword>